<dbReference type="AlphaFoldDB" id="A0A2H1KIK7"/>
<keyword evidence="3" id="KW-0238">DNA-binding</keyword>
<evidence type="ECO:0000256" key="4">
    <source>
        <dbReference type="ARBA" id="ARBA00023172"/>
    </source>
</evidence>
<dbReference type="Proteomes" id="UP000234525">
    <property type="component" value="Unassembled WGS sequence"/>
</dbReference>
<evidence type="ECO:0000256" key="2">
    <source>
        <dbReference type="ARBA" id="ARBA00022578"/>
    </source>
</evidence>
<dbReference type="GO" id="GO:0006313">
    <property type="term" value="P:DNA transposition"/>
    <property type="evidence" value="ECO:0007669"/>
    <property type="project" value="InterPro"/>
</dbReference>
<evidence type="ECO:0000313" key="7">
    <source>
        <dbReference type="EMBL" id="SMX99536.1"/>
    </source>
</evidence>
<gene>
    <name evidence="7" type="ORF">BAUR9175_03532</name>
</gene>
<feature type="domain" description="DUF4158" evidence="6">
    <location>
        <begin position="8"/>
        <end position="176"/>
    </location>
</feature>
<evidence type="ECO:0000256" key="3">
    <source>
        <dbReference type="ARBA" id="ARBA00023125"/>
    </source>
</evidence>
<organism evidence="7 8">
    <name type="scientific">Brevibacterium aurantiacum</name>
    <dbReference type="NCBI Taxonomy" id="273384"/>
    <lineage>
        <taxon>Bacteria</taxon>
        <taxon>Bacillati</taxon>
        <taxon>Actinomycetota</taxon>
        <taxon>Actinomycetes</taxon>
        <taxon>Micrococcales</taxon>
        <taxon>Brevibacteriaceae</taxon>
        <taxon>Brevibacterium</taxon>
    </lineage>
</organism>
<dbReference type="Pfam" id="PF01526">
    <property type="entry name" value="DDE_Tnp_Tn3"/>
    <property type="match status" value="1"/>
</dbReference>
<evidence type="ECO:0000313" key="8">
    <source>
        <dbReference type="Proteomes" id="UP000234525"/>
    </source>
</evidence>
<dbReference type="GO" id="GO:0004803">
    <property type="term" value="F:transposase activity"/>
    <property type="evidence" value="ECO:0007669"/>
    <property type="project" value="InterPro"/>
</dbReference>
<protein>
    <submittedName>
        <fullName evidence="7">Transposase and inactivated derivatives, TnpA family</fullName>
    </submittedName>
</protein>
<keyword evidence="2" id="KW-0815">Transposition</keyword>
<feature type="domain" description="Tn3 transposase DDE" evidence="5">
    <location>
        <begin position="593"/>
        <end position="984"/>
    </location>
</feature>
<dbReference type="NCBIfam" id="NF033527">
    <property type="entry name" value="transpos_Tn3"/>
    <property type="match status" value="1"/>
</dbReference>
<comment type="similarity">
    <text evidence="1">Belongs to the transposase 7 family.</text>
</comment>
<dbReference type="GO" id="GO:0003677">
    <property type="term" value="F:DNA binding"/>
    <property type="evidence" value="ECO:0007669"/>
    <property type="project" value="UniProtKB-KW"/>
</dbReference>
<keyword evidence="8" id="KW-1185">Reference proteome</keyword>
<accession>A0A2H1KIK7</accession>
<proteinExistence type="inferred from homology"/>
<sequence length="1007" mass="109640">MGDMAVDFLSDEQVAGFSGFPDEVPAEDLERFCWLDDADLSVVGRRRGMHNRLGFAVQLITVRVVGRFLTDPLAVPWPVVESLAGQLGIADASVLKLYAQRGQTGYEHAAEISTEYGYADFSDPARYEELRLFLEARAWTSSEGPVRLFERAALWLRERKVLLPGVSTLTRLVLEVRAGANDRLHSMLVDAAGPALILELEGLLRVGDGSRLTAWERLRTGPSRVSVPEFLRQLERLGRLRSLGAGSIDVEMIPEGRMNALARYGLAGKASSLRGLSGQRRGATLLCAVRALTSEVADDLCDALDAIVNERVLRKATRESTAARLKSLPRLSKASLQLAKAAKTLVEVLDNTEYSGAEAASVLADQVSLSELRAALQVVNEVVNPEGAEADTAGQMLRRFATVRSFLPALAAAAPFGATAGGTPTLAALTALPEVLDGRKKDPAEVDLSVLSPTWQRLVTASEEIDRKAYTVAVTVAVHKALRRRDIFVVGGRRWGDPRARLLTDPAWQKTKTETLRALQLPEEPTEHLAGVRHRLDARYRAAAEQLADNPTVRIDDAGKVHLSPLEAKTVPESLTQLPGLVSGMLPRVDLPDVLLEVHSWTGFLSEFSHVSETSARMGQLDVSVAAILVAEACNVGLTPVVRDGHPALTRGRLSHVDQNYVRADTLRAANARLIKAQSGLGLARRWGTGLLASVDGMRFVVPVATVNAGANPRYFGQGRGLTWLNYLNDQVSGLGAVVVPGTVRDSLHILDGLLDLDGGQRPEMVATDTASYSDQVFGLFTLLGYRFSPRLAGLPDQRFWRIDATADYGKLNAVAGRNRINLDLISSNWPDMLRLAGSLTSGTVRASEVLRVTQGGGAPTLLGKALAEYGRIAKTEHLLDFIDADEGYRRQIHTQLTVQESRHALARLIFHGRRGQIRQSYREGQEDQLGALGLVLNAVILWNTRYLEAALTGLRDRGHNVADEDVHRLSPLVSEHINMLGRYSFTAGATGTELRPLRNPDEDLET</sequence>
<dbReference type="InterPro" id="IPR047653">
    <property type="entry name" value="Tn3-like_transpos"/>
</dbReference>
<name>A0A2H1KIK7_BREAU</name>
<evidence type="ECO:0000256" key="1">
    <source>
        <dbReference type="ARBA" id="ARBA00009402"/>
    </source>
</evidence>
<reference evidence="7" key="1">
    <citation type="submission" date="2017-03" db="EMBL/GenBank/DDBJ databases">
        <authorList>
            <person name="Monnet C."/>
        </authorList>
    </citation>
    <scope>NUCLEOTIDE SEQUENCE [LARGE SCALE GENOMIC DNA]</scope>
    <source>
        <strain evidence="7">ATCC 9175</strain>
    </source>
</reference>
<dbReference type="InterPro" id="IPR002513">
    <property type="entry name" value="Tn3_Tnp_DDE_dom"/>
</dbReference>
<evidence type="ECO:0000259" key="5">
    <source>
        <dbReference type="Pfam" id="PF01526"/>
    </source>
</evidence>
<dbReference type="EMBL" id="FXZB01000036">
    <property type="protein sequence ID" value="SMX99536.1"/>
    <property type="molecule type" value="Genomic_DNA"/>
</dbReference>
<comment type="caution">
    <text evidence="7">The sequence shown here is derived from an EMBL/GenBank/DDBJ whole genome shotgun (WGS) entry which is preliminary data.</text>
</comment>
<keyword evidence="4" id="KW-0233">DNA recombination</keyword>
<dbReference type="InterPro" id="IPR025296">
    <property type="entry name" value="DUF4158"/>
</dbReference>
<dbReference type="Pfam" id="PF13700">
    <property type="entry name" value="DUF4158"/>
    <property type="match status" value="1"/>
</dbReference>
<evidence type="ECO:0000259" key="6">
    <source>
        <dbReference type="Pfam" id="PF13700"/>
    </source>
</evidence>